<dbReference type="GO" id="GO:0012505">
    <property type="term" value="C:endomembrane system"/>
    <property type="evidence" value="ECO:0007669"/>
    <property type="project" value="TreeGrafter"/>
</dbReference>
<feature type="domain" description="DUF7794" evidence="2">
    <location>
        <begin position="12"/>
        <end position="69"/>
    </location>
</feature>
<dbReference type="AlphaFoldDB" id="A0A4Y7LD11"/>
<evidence type="ECO:0000256" key="1">
    <source>
        <dbReference type="SAM" id="SignalP"/>
    </source>
</evidence>
<evidence type="ECO:0000313" key="4">
    <source>
        <dbReference type="Proteomes" id="UP000316621"/>
    </source>
</evidence>
<name>A0A4Y7LD11_PAPSO</name>
<proteinExistence type="predicted"/>
<gene>
    <name evidence="3" type="ORF">C5167_046161</name>
</gene>
<reference evidence="3 4" key="1">
    <citation type="journal article" date="2018" name="Science">
        <title>The opium poppy genome and morphinan production.</title>
        <authorList>
            <person name="Guo L."/>
            <person name="Winzer T."/>
            <person name="Yang X."/>
            <person name="Li Y."/>
            <person name="Ning Z."/>
            <person name="He Z."/>
            <person name="Teodor R."/>
            <person name="Lu Y."/>
            <person name="Bowser T.A."/>
            <person name="Graham I.A."/>
            <person name="Ye K."/>
        </authorList>
    </citation>
    <scope>NUCLEOTIDE SEQUENCE [LARGE SCALE GENOMIC DNA]</scope>
    <source>
        <strain evidence="4">cv. HN1</strain>
        <tissue evidence="3">Leaves</tissue>
    </source>
</reference>
<sequence>WANVAFRCIGRVLLGLAPPASLTAESSIQLNEILSPNPFYWPLDVLMLKVSGTRDYNQMSLPKLVAMPMSYSVQANQFSSRGNVGRVDKIMVLYHSEIDVVA</sequence>
<feature type="chain" id="PRO_5021447970" description="DUF7794 domain-containing protein" evidence="1">
    <location>
        <begin position="25"/>
        <end position="102"/>
    </location>
</feature>
<dbReference type="Proteomes" id="UP000316621">
    <property type="component" value="Chromosome 11"/>
</dbReference>
<accession>A0A4Y7LD11</accession>
<dbReference type="InterPro" id="IPR056696">
    <property type="entry name" value="DUF7794"/>
</dbReference>
<keyword evidence="4" id="KW-1185">Reference proteome</keyword>
<dbReference type="EMBL" id="CM010725">
    <property type="protein sequence ID" value="RZC83373.1"/>
    <property type="molecule type" value="Genomic_DNA"/>
</dbReference>
<feature type="signal peptide" evidence="1">
    <location>
        <begin position="1"/>
        <end position="24"/>
    </location>
</feature>
<dbReference type="Gramene" id="RZC83373">
    <property type="protein sequence ID" value="RZC83373"/>
    <property type="gene ID" value="C5167_046161"/>
</dbReference>
<evidence type="ECO:0000259" key="2">
    <source>
        <dbReference type="Pfam" id="PF25070"/>
    </source>
</evidence>
<evidence type="ECO:0000313" key="3">
    <source>
        <dbReference type="EMBL" id="RZC83373.1"/>
    </source>
</evidence>
<dbReference type="PANTHER" id="PTHR37735:SF1">
    <property type="entry name" value="OS08G0567000 PROTEIN"/>
    <property type="match status" value="1"/>
</dbReference>
<keyword evidence="1" id="KW-0732">Signal</keyword>
<feature type="non-terminal residue" evidence="3">
    <location>
        <position position="102"/>
    </location>
</feature>
<organism evidence="3 4">
    <name type="scientific">Papaver somniferum</name>
    <name type="common">Opium poppy</name>
    <dbReference type="NCBI Taxonomy" id="3469"/>
    <lineage>
        <taxon>Eukaryota</taxon>
        <taxon>Viridiplantae</taxon>
        <taxon>Streptophyta</taxon>
        <taxon>Embryophyta</taxon>
        <taxon>Tracheophyta</taxon>
        <taxon>Spermatophyta</taxon>
        <taxon>Magnoliopsida</taxon>
        <taxon>Ranunculales</taxon>
        <taxon>Papaveraceae</taxon>
        <taxon>Papaveroideae</taxon>
        <taxon>Papaver</taxon>
    </lineage>
</organism>
<dbReference type="Pfam" id="PF25070">
    <property type="entry name" value="DUF7794"/>
    <property type="match status" value="1"/>
</dbReference>
<feature type="non-terminal residue" evidence="3">
    <location>
        <position position="1"/>
    </location>
</feature>
<dbReference type="PANTHER" id="PTHR37735">
    <property type="entry name" value="OS08G0567000 PROTEIN"/>
    <property type="match status" value="1"/>
</dbReference>
<protein>
    <recommendedName>
        <fullName evidence="2">DUF7794 domain-containing protein</fullName>
    </recommendedName>
</protein>